<evidence type="ECO:0000313" key="9">
    <source>
        <dbReference type="Proteomes" id="UP000824151"/>
    </source>
</evidence>
<sequence length="233" mass="25227">MVRSATTPHELPVRDAASVVLVRDGCRGIEAFMLTRAPTMAFSAGATVFPGGGVEDADRLLAQQHGSITLPPGTEAFGTDDVLLRATLLAAVRETAEECGVRLSSALESLRPLSRWITPAGYPRRYDTRFFLATLPAGEHPVLDTTEAVSAGWTTAEEAFLSFCEGRIFLMPPTWSQLYTISSFTTVEELESTRIDPRTATPALTPATPEEPVVFPGAELYYTQAARYKASAR</sequence>
<dbReference type="Gene3D" id="3.90.79.10">
    <property type="entry name" value="Nucleoside Triphosphate Pyrophosphohydrolase"/>
    <property type="match status" value="2"/>
</dbReference>
<gene>
    <name evidence="8" type="ORF">H9871_05050</name>
</gene>
<protein>
    <submittedName>
        <fullName evidence="8">NUDIX domain-containing protein</fullName>
    </submittedName>
</protein>
<dbReference type="GO" id="GO:0016818">
    <property type="term" value="F:hydrolase activity, acting on acid anhydrides, in phosphorus-containing anhydrides"/>
    <property type="evidence" value="ECO:0007669"/>
    <property type="project" value="InterPro"/>
</dbReference>
<dbReference type="InterPro" id="IPR039121">
    <property type="entry name" value="NUDT19"/>
</dbReference>
<dbReference type="EMBL" id="DXGD01000183">
    <property type="protein sequence ID" value="HIW99491.1"/>
    <property type="molecule type" value="Genomic_DNA"/>
</dbReference>
<evidence type="ECO:0000256" key="2">
    <source>
        <dbReference type="ARBA" id="ARBA00001946"/>
    </source>
</evidence>
<evidence type="ECO:0000256" key="4">
    <source>
        <dbReference type="ARBA" id="ARBA00022801"/>
    </source>
</evidence>
<evidence type="ECO:0000256" key="1">
    <source>
        <dbReference type="ARBA" id="ARBA00001936"/>
    </source>
</evidence>
<reference evidence="8" key="1">
    <citation type="journal article" date="2021" name="PeerJ">
        <title>Extensive microbial diversity within the chicken gut microbiome revealed by metagenomics and culture.</title>
        <authorList>
            <person name="Gilroy R."/>
            <person name="Ravi A."/>
            <person name="Getino M."/>
            <person name="Pursley I."/>
            <person name="Horton D.L."/>
            <person name="Alikhan N.F."/>
            <person name="Baker D."/>
            <person name="Gharbi K."/>
            <person name="Hall N."/>
            <person name="Watson M."/>
            <person name="Adriaenssens E.M."/>
            <person name="Foster-Nyarko E."/>
            <person name="Jarju S."/>
            <person name="Secka A."/>
            <person name="Antonio M."/>
            <person name="Oren A."/>
            <person name="Chaudhuri R.R."/>
            <person name="La Ragione R."/>
            <person name="Hildebrand F."/>
            <person name="Pallen M.J."/>
        </authorList>
    </citation>
    <scope>NUCLEOTIDE SEQUENCE</scope>
    <source>
        <strain evidence="8">ChiHejej3B27-3195</strain>
    </source>
</reference>
<dbReference type="InterPro" id="IPR000086">
    <property type="entry name" value="NUDIX_hydrolase_dom"/>
</dbReference>
<dbReference type="GO" id="GO:0046872">
    <property type="term" value="F:metal ion binding"/>
    <property type="evidence" value="ECO:0007669"/>
    <property type="project" value="UniProtKB-KW"/>
</dbReference>
<reference evidence="8" key="2">
    <citation type="submission" date="2021-04" db="EMBL/GenBank/DDBJ databases">
        <authorList>
            <person name="Gilroy R."/>
        </authorList>
    </citation>
    <scope>NUCLEOTIDE SEQUENCE</scope>
    <source>
        <strain evidence="8">ChiHejej3B27-3195</strain>
    </source>
</reference>
<dbReference type="PANTHER" id="PTHR12318">
    <property type="entry name" value="TESTOSTERONE-REGULATED PROTEIN RP2"/>
    <property type="match status" value="1"/>
</dbReference>
<dbReference type="Proteomes" id="UP000824151">
    <property type="component" value="Unassembled WGS sequence"/>
</dbReference>
<organism evidence="8 9">
    <name type="scientific">Candidatus Nesterenkonia stercoripullorum</name>
    <dbReference type="NCBI Taxonomy" id="2838701"/>
    <lineage>
        <taxon>Bacteria</taxon>
        <taxon>Bacillati</taxon>
        <taxon>Actinomycetota</taxon>
        <taxon>Actinomycetes</taxon>
        <taxon>Micrococcales</taxon>
        <taxon>Micrococcaceae</taxon>
        <taxon>Nesterenkonia</taxon>
    </lineage>
</organism>
<evidence type="ECO:0000256" key="3">
    <source>
        <dbReference type="ARBA" id="ARBA00022723"/>
    </source>
</evidence>
<dbReference type="AlphaFoldDB" id="A0A9D1USG0"/>
<feature type="domain" description="Nudix hydrolase" evidence="7">
    <location>
        <begin position="12"/>
        <end position="177"/>
    </location>
</feature>
<evidence type="ECO:0000256" key="6">
    <source>
        <dbReference type="ARBA" id="ARBA00023211"/>
    </source>
</evidence>
<dbReference type="CDD" id="cd18870">
    <property type="entry name" value="NUDIX_AcylCoAdiphos_Nudt19"/>
    <property type="match status" value="1"/>
</dbReference>
<comment type="cofactor">
    <cofactor evidence="1">
        <name>Mn(2+)</name>
        <dbReference type="ChEBI" id="CHEBI:29035"/>
    </cofactor>
</comment>
<proteinExistence type="predicted"/>
<comment type="caution">
    <text evidence="8">The sequence shown here is derived from an EMBL/GenBank/DDBJ whole genome shotgun (WGS) entry which is preliminary data.</text>
</comment>
<name>A0A9D1USG0_9MICC</name>
<evidence type="ECO:0000259" key="7">
    <source>
        <dbReference type="PROSITE" id="PS51462"/>
    </source>
</evidence>
<accession>A0A9D1USG0</accession>
<comment type="cofactor">
    <cofactor evidence="2">
        <name>Mg(2+)</name>
        <dbReference type="ChEBI" id="CHEBI:18420"/>
    </cofactor>
</comment>
<evidence type="ECO:0000256" key="5">
    <source>
        <dbReference type="ARBA" id="ARBA00022842"/>
    </source>
</evidence>
<keyword evidence="6" id="KW-0464">Manganese</keyword>
<dbReference type="PROSITE" id="PS51462">
    <property type="entry name" value="NUDIX"/>
    <property type="match status" value="1"/>
</dbReference>
<keyword evidence="3" id="KW-0479">Metal-binding</keyword>
<keyword evidence="4" id="KW-0378">Hydrolase</keyword>
<evidence type="ECO:0000313" key="8">
    <source>
        <dbReference type="EMBL" id="HIW99491.1"/>
    </source>
</evidence>
<keyword evidence="5" id="KW-0460">Magnesium</keyword>
<dbReference type="InterPro" id="IPR015797">
    <property type="entry name" value="NUDIX_hydrolase-like_dom_sf"/>
</dbReference>
<dbReference type="PANTHER" id="PTHR12318:SF0">
    <property type="entry name" value="ACYL-COENZYME A DIPHOSPHATASE NUDT19"/>
    <property type="match status" value="1"/>
</dbReference>
<dbReference type="SUPFAM" id="SSF55811">
    <property type="entry name" value="Nudix"/>
    <property type="match status" value="1"/>
</dbReference>